<dbReference type="Proteomes" id="UP001165960">
    <property type="component" value="Unassembled WGS sequence"/>
</dbReference>
<keyword evidence="2" id="KW-1185">Reference proteome</keyword>
<name>A0ACC2RQ54_9FUNG</name>
<evidence type="ECO:0000313" key="2">
    <source>
        <dbReference type="Proteomes" id="UP001165960"/>
    </source>
</evidence>
<evidence type="ECO:0000313" key="1">
    <source>
        <dbReference type="EMBL" id="KAJ9052176.1"/>
    </source>
</evidence>
<reference evidence="1" key="1">
    <citation type="submission" date="2022-04" db="EMBL/GenBank/DDBJ databases">
        <title>Genome of the entomopathogenic fungus Entomophthora muscae.</title>
        <authorList>
            <person name="Elya C."/>
            <person name="Lovett B.R."/>
            <person name="Lee E."/>
            <person name="Macias A.M."/>
            <person name="Hajek A.E."/>
            <person name="De Bivort B.L."/>
            <person name="Kasson M.T."/>
            <person name="De Fine Licht H.H."/>
            <person name="Stajich J.E."/>
        </authorList>
    </citation>
    <scope>NUCLEOTIDE SEQUENCE</scope>
    <source>
        <strain evidence="1">Berkeley</strain>
    </source>
</reference>
<dbReference type="EMBL" id="QTSX02006759">
    <property type="protein sequence ID" value="KAJ9052176.1"/>
    <property type="molecule type" value="Genomic_DNA"/>
</dbReference>
<proteinExistence type="predicted"/>
<comment type="caution">
    <text evidence="1">The sequence shown here is derived from an EMBL/GenBank/DDBJ whole genome shotgun (WGS) entry which is preliminary data.</text>
</comment>
<gene>
    <name evidence="1" type="ORF">DSO57_1036829</name>
</gene>
<sequence>MTDRGREFIGLEFTRLLKNWYQPPESLAPEEVQVHGGGALLVLGKVLEDFAIIHMPQLDNDNPFQPVPGFDPGHIIRTGKKEPNNPPPFFVSGFIPLSFTALECNESPFLYG</sequence>
<organism evidence="1 2">
    <name type="scientific">Entomophthora muscae</name>
    <dbReference type="NCBI Taxonomy" id="34485"/>
    <lineage>
        <taxon>Eukaryota</taxon>
        <taxon>Fungi</taxon>
        <taxon>Fungi incertae sedis</taxon>
        <taxon>Zoopagomycota</taxon>
        <taxon>Entomophthoromycotina</taxon>
        <taxon>Entomophthoromycetes</taxon>
        <taxon>Entomophthorales</taxon>
        <taxon>Entomophthoraceae</taxon>
        <taxon>Entomophthora</taxon>
    </lineage>
</organism>
<protein>
    <submittedName>
        <fullName evidence="1">Uncharacterized protein</fullName>
    </submittedName>
</protein>
<accession>A0ACC2RQ54</accession>